<dbReference type="EMBL" id="EF081666">
    <property type="protein sequence ID" value="ABK21054.1"/>
    <property type="molecule type" value="mRNA"/>
</dbReference>
<accession>A9NK93</accession>
<sequence length="79" mass="8659">MAVNTPLFTIAGAVAAIGAFCSFESHRLPSTKSDTDAHHNQTHSRQDGELNGKAKEERAAVRFAPQFDGLHCFETLVRF</sequence>
<feature type="region of interest" description="Disordered" evidence="1">
    <location>
        <begin position="29"/>
        <end position="55"/>
    </location>
</feature>
<feature type="compositionally biased region" description="Basic and acidic residues" evidence="1">
    <location>
        <begin position="33"/>
        <end position="55"/>
    </location>
</feature>
<name>A9NK93_PICSI</name>
<evidence type="ECO:0000256" key="1">
    <source>
        <dbReference type="SAM" id="MobiDB-lite"/>
    </source>
</evidence>
<reference evidence="2" key="1">
    <citation type="journal article" date="2008" name="BMC Genomics">
        <title>A conifer genomics resource of 200,000 spruce (Picea spp.) ESTs and 6,464 high-quality, sequence-finished full-length cDNAs for Sitka spruce (Picea sitchensis).</title>
        <authorList>
            <person name="Ralph S.G."/>
            <person name="Chun H.J."/>
            <person name="Kolosova N."/>
            <person name="Cooper D."/>
            <person name="Oddy C."/>
            <person name="Ritland C.E."/>
            <person name="Kirkpatrick R."/>
            <person name="Moore R."/>
            <person name="Barber S."/>
            <person name="Holt R.A."/>
            <person name="Jones S.J."/>
            <person name="Marra M.A."/>
            <person name="Douglas C.J."/>
            <person name="Ritland K."/>
            <person name="Bohlmann J."/>
        </authorList>
    </citation>
    <scope>NUCLEOTIDE SEQUENCE</scope>
    <source>
        <tissue evidence="2">Green portion of the leader tissue</tissue>
    </source>
</reference>
<protein>
    <submittedName>
        <fullName evidence="2">Uncharacterized protein</fullName>
    </submittedName>
</protein>
<proteinExistence type="evidence at transcript level"/>
<organism evidence="2">
    <name type="scientific">Picea sitchensis</name>
    <name type="common">Sitka spruce</name>
    <name type="synonym">Pinus sitchensis</name>
    <dbReference type="NCBI Taxonomy" id="3332"/>
    <lineage>
        <taxon>Eukaryota</taxon>
        <taxon>Viridiplantae</taxon>
        <taxon>Streptophyta</taxon>
        <taxon>Embryophyta</taxon>
        <taxon>Tracheophyta</taxon>
        <taxon>Spermatophyta</taxon>
        <taxon>Pinopsida</taxon>
        <taxon>Pinidae</taxon>
        <taxon>Conifers I</taxon>
        <taxon>Pinales</taxon>
        <taxon>Pinaceae</taxon>
        <taxon>Picea</taxon>
    </lineage>
</organism>
<dbReference type="AlphaFoldDB" id="A9NK93"/>
<evidence type="ECO:0000313" key="2">
    <source>
        <dbReference type="EMBL" id="ABK21054.1"/>
    </source>
</evidence>